<dbReference type="InterPro" id="IPR037483">
    <property type="entry name" value="YjjU-like"/>
</dbReference>
<dbReference type="InterPro" id="IPR050301">
    <property type="entry name" value="NTE"/>
</dbReference>
<accession>A0AAU8AA43</accession>
<evidence type="ECO:0000259" key="5">
    <source>
        <dbReference type="PROSITE" id="PS51635"/>
    </source>
</evidence>
<dbReference type="SUPFAM" id="SSF52151">
    <property type="entry name" value="FabD/lysophospholipase-like"/>
    <property type="match status" value="1"/>
</dbReference>
<evidence type="ECO:0000256" key="4">
    <source>
        <dbReference type="PROSITE-ProRule" id="PRU01161"/>
    </source>
</evidence>
<evidence type="ECO:0000256" key="1">
    <source>
        <dbReference type="ARBA" id="ARBA00022801"/>
    </source>
</evidence>
<dbReference type="PROSITE" id="PS51635">
    <property type="entry name" value="PNPLA"/>
    <property type="match status" value="1"/>
</dbReference>
<dbReference type="InterPro" id="IPR045943">
    <property type="entry name" value="DUF6363"/>
</dbReference>
<dbReference type="AlphaFoldDB" id="A0AAU8AA43"/>
<sequence length="291" mass="32706">MGKAGLILEGGGMRGSYTAGVLDAFLDIGLHMQDIIGVSAGAANGISYISEQRGRNLTIYNTCINRKYLSTWNFLTTGSFFGMKYVFYEVTRNIIPFDYDRFKNSKKRLTIVATNVEDGKPFYKQLTDLEQDADMKYLCATAAIPMASTIVKVEGHKLMDGGASDSIPIEYSLAKGNAKNIIVLTRCEGFRHQKSRFSWFPYLRYPAHRAFAHTVATRWQYYNKSIEIAQQQERAGNALIIRPTKPIIAGRMEKDPAKLSAQYQVGYDDAMAMRDKLLAFADGLENVELRK</sequence>
<feature type="short sequence motif" description="GXGXXG" evidence="4">
    <location>
        <begin position="10"/>
        <end position="15"/>
    </location>
</feature>
<organism evidence="6">
    <name type="scientific">Christensenella massiliensis</name>
    <dbReference type="NCBI Taxonomy" id="1805714"/>
    <lineage>
        <taxon>Bacteria</taxon>
        <taxon>Bacillati</taxon>
        <taxon>Bacillota</taxon>
        <taxon>Clostridia</taxon>
        <taxon>Christensenellales</taxon>
        <taxon>Christensenellaceae</taxon>
        <taxon>Christensenella</taxon>
    </lineage>
</organism>
<dbReference type="RefSeq" id="WP_353423823.1">
    <property type="nucleotide sequence ID" value="NZ_CP117826.1"/>
</dbReference>
<gene>
    <name evidence="6" type="ORF">PUP29_03055</name>
</gene>
<name>A0AAU8AA43_9FIRM</name>
<feature type="short sequence motif" description="GXSXG" evidence="4">
    <location>
        <begin position="37"/>
        <end position="41"/>
    </location>
</feature>
<dbReference type="Pfam" id="PF01734">
    <property type="entry name" value="Patatin"/>
    <property type="match status" value="1"/>
</dbReference>
<dbReference type="GO" id="GO:0016787">
    <property type="term" value="F:hydrolase activity"/>
    <property type="evidence" value="ECO:0007669"/>
    <property type="project" value="UniProtKB-UniRule"/>
</dbReference>
<dbReference type="GO" id="GO:0016042">
    <property type="term" value="P:lipid catabolic process"/>
    <property type="evidence" value="ECO:0007669"/>
    <property type="project" value="UniProtKB-UniRule"/>
</dbReference>
<dbReference type="PANTHER" id="PTHR14226">
    <property type="entry name" value="NEUROPATHY TARGET ESTERASE/SWISS CHEESE D.MELANOGASTER"/>
    <property type="match status" value="1"/>
</dbReference>
<keyword evidence="1 4" id="KW-0378">Hydrolase</keyword>
<feature type="active site" description="Proton acceptor" evidence="4">
    <location>
        <position position="160"/>
    </location>
</feature>
<reference evidence="6" key="1">
    <citation type="submission" date="2023-02" db="EMBL/GenBank/DDBJ databases">
        <title>Gut commensal Christensenella minuta modulates host metabolism via a new class of secondary bile acids.</title>
        <authorList>
            <person name="Liu C."/>
        </authorList>
    </citation>
    <scope>NUCLEOTIDE SEQUENCE</scope>
    <source>
        <strain evidence="6">CA70</strain>
    </source>
</reference>
<dbReference type="EMBL" id="CP117826">
    <property type="protein sequence ID" value="XCC62915.1"/>
    <property type="molecule type" value="Genomic_DNA"/>
</dbReference>
<dbReference type="PANTHER" id="PTHR14226:SF25">
    <property type="entry name" value="PHOSPHOESTERASE"/>
    <property type="match status" value="1"/>
</dbReference>
<feature type="domain" description="PNPLA" evidence="5">
    <location>
        <begin position="6"/>
        <end position="173"/>
    </location>
</feature>
<evidence type="ECO:0000256" key="2">
    <source>
        <dbReference type="ARBA" id="ARBA00022963"/>
    </source>
</evidence>
<protein>
    <submittedName>
        <fullName evidence="6">Patatin family protein</fullName>
    </submittedName>
</protein>
<keyword evidence="2 4" id="KW-0442">Lipid degradation</keyword>
<feature type="short sequence motif" description="DGA/G" evidence="4">
    <location>
        <begin position="160"/>
        <end position="162"/>
    </location>
</feature>
<feature type="active site" description="Nucleophile" evidence="4">
    <location>
        <position position="39"/>
    </location>
</feature>
<proteinExistence type="predicted"/>
<dbReference type="Gene3D" id="3.40.1090.10">
    <property type="entry name" value="Cytosolic phospholipase A2 catalytic domain"/>
    <property type="match status" value="2"/>
</dbReference>
<evidence type="ECO:0000313" key="6">
    <source>
        <dbReference type="EMBL" id="XCC62915.1"/>
    </source>
</evidence>
<evidence type="ECO:0000256" key="3">
    <source>
        <dbReference type="ARBA" id="ARBA00023098"/>
    </source>
</evidence>
<dbReference type="Pfam" id="PF19890">
    <property type="entry name" value="DUF6363"/>
    <property type="match status" value="1"/>
</dbReference>
<dbReference type="InterPro" id="IPR002641">
    <property type="entry name" value="PNPLA_dom"/>
</dbReference>
<dbReference type="InterPro" id="IPR016035">
    <property type="entry name" value="Acyl_Trfase/lysoPLipase"/>
</dbReference>
<keyword evidence="3 4" id="KW-0443">Lipid metabolism</keyword>
<dbReference type="CDD" id="cd07208">
    <property type="entry name" value="Pat_hypo_Ecoli_yjju_like"/>
    <property type="match status" value="1"/>
</dbReference>